<evidence type="ECO:0000313" key="4">
    <source>
        <dbReference type="Proteomes" id="UP000000686"/>
    </source>
</evidence>
<dbReference type="Proteomes" id="UP000000686">
    <property type="component" value="Chromosome"/>
</dbReference>
<gene>
    <name evidence="3" type="ordered locus">Psefu_3891</name>
</gene>
<accession>F6AHE4</accession>
<feature type="domain" description="Right handed beta helix" evidence="2">
    <location>
        <begin position="240"/>
        <end position="351"/>
    </location>
</feature>
<evidence type="ECO:0000256" key="1">
    <source>
        <dbReference type="SAM" id="SignalP"/>
    </source>
</evidence>
<feature type="chain" id="PRO_5003337462" description="Right handed beta helix domain-containing protein" evidence="1">
    <location>
        <begin position="27"/>
        <end position="503"/>
    </location>
</feature>
<dbReference type="GO" id="GO:0042121">
    <property type="term" value="P:alginic acid biosynthetic process"/>
    <property type="evidence" value="ECO:0007669"/>
    <property type="project" value="UniProtKB-UniPathway"/>
</dbReference>
<dbReference type="Gene3D" id="2.160.20.10">
    <property type="entry name" value="Single-stranded right-handed beta-helix, Pectin lyase-like"/>
    <property type="match status" value="1"/>
</dbReference>
<reference evidence="3 4" key="1">
    <citation type="submission" date="2011-04" db="EMBL/GenBank/DDBJ databases">
        <title>Complete sequence of Pseudomonas fulva 12-X.</title>
        <authorList>
            <consortium name="US DOE Joint Genome Institute"/>
            <person name="Lucas S."/>
            <person name="Han J."/>
            <person name="Lapidus A."/>
            <person name="Cheng J.-F."/>
            <person name="Goodwin L."/>
            <person name="Pitluck S."/>
            <person name="Peters L."/>
            <person name="Mikhailova N."/>
            <person name="Pagani I."/>
            <person name="Davenport K."/>
            <person name="Han C."/>
            <person name="Tapia R."/>
            <person name="Land M."/>
            <person name="Hauser L."/>
            <person name="Kyrpides N."/>
            <person name="Ivanova N."/>
            <person name="Pagani I."/>
            <person name="Lcollab F.I."/>
            <person name="Woyke T."/>
        </authorList>
    </citation>
    <scope>NUCLEOTIDE SEQUENCE [LARGE SCALE GENOMIC DNA]</scope>
    <source>
        <strain evidence="4">12-X</strain>
    </source>
</reference>
<evidence type="ECO:0000313" key="3">
    <source>
        <dbReference type="EMBL" id="AEF23847.1"/>
    </source>
</evidence>
<dbReference type="AlphaFoldDB" id="F6AHE4"/>
<dbReference type="InterPro" id="IPR011050">
    <property type="entry name" value="Pectin_lyase_fold/virulence"/>
</dbReference>
<keyword evidence="4" id="KW-1185">Reference proteome</keyword>
<dbReference type="SUPFAM" id="SSF51126">
    <property type="entry name" value="Pectin lyase-like"/>
    <property type="match status" value="1"/>
</dbReference>
<dbReference type="InterPro" id="IPR012334">
    <property type="entry name" value="Pectin_lyas_fold"/>
</dbReference>
<dbReference type="HOGENOM" id="CLU_563673_0_0_6"/>
<name>F6AHE4_PSEF1</name>
<dbReference type="RefSeq" id="WP_013792970.1">
    <property type="nucleotide sequence ID" value="NC_015556.1"/>
</dbReference>
<dbReference type="EMBL" id="CP002727">
    <property type="protein sequence ID" value="AEF23847.1"/>
    <property type="molecule type" value="Genomic_DNA"/>
</dbReference>
<dbReference type="OrthoDB" id="7023930at2"/>
<dbReference type="eggNOG" id="COG3420">
    <property type="taxonomic scope" value="Bacteria"/>
</dbReference>
<keyword evidence="1" id="KW-0732">Signal</keyword>
<dbReference type="UniPathway" id="UPA00286"/>
<dbReference type="Pfam" id="PF13229">
    <property type="entry name" value="Beta_helix"/>
    <property type="match status" value="1"/>
</dbReference>
<feature type="signal peptide" evidence="1">
    <location>
        <begin position="1"/>
        <end position="26"/>
    </location>
</feature>
<sequence length="503" mass="53931">MLTKQILRQTALSLALLAGLGNQAIAADWQWATETEQRALADQLRQRIEQQLPRLSLAAPRGNAQVALQPMFSAQAGSWPFEPFVNNGLFRAIASYQPSHPQAITISAGAITLEQLRQRLADASIIKPYKDGYLLSYPLMIAPGGALLVHDTKLYLYTPSGTALINQGMLSIRNATVQSVSEGDSADTDRPFRSFITAWAGSSTEVSDSLLSKLGYNAHLSRGLTSARSTAQTSAPPAQVLIRNSRFDSLSSVELQYAHASIERSEFSDLQQYGIDLQDTRLNLVHNRISQVRNQSGVRVRGASSGLIAHNSVLQATKAGIEISDQQGDLVLADNQIGASKGNGVLLRNVGTTGASSLLLVSNLIGNNDASGIYADNLQRGYLIDNRIQGSPDYAISTLNPRDQRSELVIVGNTLSQIGNALIRTEGLQSLTLGSNDYQLGPITQSVLVGDLLPLQSLLLDATYKRGCLIQVNPASATEAGFPRNRACTKTTLGATAGLNLNI</sequence>
<evidence type="ECO:0000259" key="2">
    <source>
        <dbReference type="Pfam" id="PF13229"/>
    </source>
</evidence>
<proteinExistence type="predicted"/>
<organism evidence="3 4">
    <name type="scientific">Pseudomonas fulva (strain 12-X)</name>
    <dbReference type="NCBI Taxonomy" id="743720"/>
    <lineage>
        <taxon>Bacteria</taxon>
        <taxon>Pseudomonadati</taxon>
        <taxon>Pseudomonadota</taxon>
        <taxon>Gammaproteobacteria</taxon>
        <taxon>Pseudomonadales</taxon>
        <taxon>Pseudomonadaceae</taxon>
        <taxon>Pseudomonas</taxon>
    </lineage>
</organism>
<dbReference type="KEGG" id="pfv:Psefu_3891"/>
<protein>
    <recommendedName>
        <fullName evidence="2">Right handed beta helix domain-containing protein</fullName>
    </recommendedName>
</protein>
<dbReference type="STRING" id="743720.Psefu_3891"/>
<dbReference type="InterPro" id="IPR039448">
    <property type="entry name" value="Beta_helix"/>
</dbReference>